<accession>A0AAU9TFC7</accession>
<feature type="region of interest" description="Disordered" evidence="1">
    <location>
        <begin position="1314"/>
        <end position="1370"/>
    </location>
</feature>
<feature type="compositionally biased region" description="Basic and acidic residues" evidence="1">
    <location>
        <begin position="1317"/>
        <end position="1344"/>
    </location>
</feature>
<dbReference type="PANTHER" id="PTHR22928:SF3">
    <property type="entry name" value="TELOMERE-ASSOCIATED PROTEIN RIF1"/>
    <property type="match status" value="1"/>
</dbReference>
<feature type="compositionally biased region" description="Low complexity" evidence="1">
    <location>
        <begin position="939"/>
        <end position="956"/>
    </location>
</feature>
<feature type="compositionally biased region" description="Basic and acidic residues" evidence="1">
    <location>
        <begin position="1613"/>
        <end position="1642"/>
    </location>
</feature>
<name>A0AAU9TFC7_EUPED</name>
<feature type="region of interest" description="Disordered" evidence="1">
    <location>
        <begin position="939"/>
        <end position="968"/>
    </location>
</feature>
<feature type="compositionally biased region" description="Polar residues" evidence="1">
    <location>
        <begin position="1066"/>
        <end position="1085"/>
    </location>
</feature>
<feature type="compositionally biased region" description="Polar residues" evidence="1">
    <location>
        <begin position="1117"/>
        <end position="1141"/>
    </location>
</feature>
<feature type="compositionally biased region" description="Low complexity" evidence="1">
    <location>
        <begin position="1643"/>
        <end position="1656"/>
    </location>
</feature>
<evidence type="ECO:0000313" key="2">
    <source>
        <dbReference type="EMBL" id="CAH2086299.1"/>
    </source>
</evidence>
<dbReference type="PANTHER" id="PTHR22928">
    <property type="entry name" value="TELOMERE-ASSOCIATED PROTEIN RIF1"/>
    <property type="match status" value="1"/>
</dbReference>
<dbReference type="EMBL" id="CAKOGL010000005">
    <property type="protein sequence ID" value="CAH2086299.1"/>
    <property type="molecule type" value="Genomic_DNA"/>
</dbReference>
<organism evidence="2 3">
    <name type="scientific">Euphydryas editha</name>
    <name type="common">Edith's checkerspot</name>
    <dbReference type="NCBI Taxonomy" id="104508"/>
    <lineage>
        <taxon>Eukaryota</taxon>
        <taxon>Metazoa</taxon>
        <taxon>Ecdysozoa</taxon>
        <taxon>Arthropoda</taxon>
        <taxon>Hexapoda</taxon>
        <taxon>Insecta</taxon>
        <taxon>Pterygota</taxon>
        <taxon>Neoptera</taxon>
        <taxon>Endopterygota</taxon>
        <taxon>Lepidoptera</taxon>
        <taxon>Glossata</taxon>
        <taxon>Ditrysia</taxon>
        <taxon>Papilionoidea</taxon>
        <taxon>Nymphalidae</taxon>
        <taxon>Nymphalinae</taxon>
        <taxon>Euphydryas</taxon>
    </lineage>
</organism>
<comment type="caution">
    <text evidence="2">The sequence shown here is derived from an EMBL/GenBank/DDBJ whole genome shotgun (WGS) entry which is preliminary data.</text>
</comment>
<evidence type="ECO:0000256" key="1">
    <source>
        <dbReference type="SAM" id="MobiDB-lite"/>
    </source>
</evidence>
<feature type="region of interest" description="Disordered" evidence="1">
    <location>
        <begin position="1066"/>
        <end position="1162"/>
    </location>
</feature>
<evidence type="ECO:0000313" key="3">
    <source>
        <dbReference type="Proteomes" id="UP001153954"/>
    </source>
</evidence>
<feature type="region of interest" description="Disordered" evidence="1">
    <location>
        <begin position="1607"/>
        <end position="1667"/>
    </location>
</feature>
<gene>
    <name evidence="2" type="ORF">EEDITHA_LOCUS2693</name>
</gene>
<sequence length="2134" mass="240504">MPDDQSTGTDLERLLDNLEDYTLSVHNYQSIQNALDAEKNIQISVIEKLLSVCARGLKEDMKNSVNMLNILATILKKIKTMQFTPLPDLVPSAIALLHILKTTAPFNKVEALKTLSFEIILSYPDETLIDISVNHSTELMELFNLYSHQRIPSEIRLQPINIIIKLLKILPPDKKTTFVKEGVSFWFSKIVPTITVSSALPNVLEALELLTDELIYIDYMDNPQWKVVFENIYTPQKYPALMKSLLETGSDIWHRLWIIFIKLLKNQITKSTNSVGSPINSMLPVVEMAFKMDVTNRCRAFSCWNVLIENFSTETNEIYINKRMKLLIIPLISNNAKVEDTAIAKLKTWWHLLSCFYSSIDKFSDMILMPFLQFCFGKSTAPDKPVIIPGMISVATKVQVVQAFINIMGHTQCEGCVALPKLKGKMISTRLLVSHWKDWIHALNNAIQICTENSEFSEEHIKCFWKSFLMTVGELPESNIRRDLFNEVLNMLGKLAEGCDNKLAETILNILIPLLFDKDDKIYSLLKSRSEQNAPIHKIISVINKLPLSNLENRQIAVKNLKVLGNFLIEEALKSSSHTIENILKCLPQNGLLIWTTLADTISESLYTSCPRMLCKMIIWPFKNMDSFVKDELATLAWFKTYKSVYSTLHITAINKDIINMLEANKNSTFLNIFAVNVAIVLLQQKIEVGDDYLKETDFLLKAINKINKIDEIIPSFASLVEVVILMLNDVCKGVKLTTAKNALLIFSYILKLSTQVDKDPDHESHVIKLLESVFKSLETTLKMDIYSKLKSVLLEELKNCAPYLKKQQTLKEHVLSLYKNTSAEMIEIDVKELIDAFESDDKASTITENDPIKESSDKGNFTTPSGKVVTKNQKKKETNIVKTVMENGEEFVVVKSNWKFNPRKLTDNQKEKLQRKREDIPALYQDLSQSQDEFKLTTWKTDSQDTTTTTSKSTSEPGNEDVSSILKNIPSSDFVPKILENIIGKDKAKTDQVTVPAKENTKIDINKEDNKTGEINKQEIAARETKSPRLALKDRVFRNVRNLIEKSNLANDDNELNSSLVENVVKTPSTKTKPPVNVTNSAPSLISADRPSRLKRKPKKFADLQLFGLKKRRHSSGQNDSPTDSEMIESDSQQTNISNDPKQEPELSIENEEKSKRINKQEIKNNTEEIITAVVDDNSKCVAQTTTADNTDIEDENKVKEDISTVQTTLNKDINIEINQNEEKNIDREKLNLSNEKLTEKPNDNKEKSSSNNSKAVDKNKLTDIQKSSKKSTTKKSRIEKELAIDMVEGHPFLKAQSEKRITRKAILNSPCTRKSLSEKNNKNKLETKSPKPERKLKEKSISIKETQNNSQDISESQDVIESSQESTLTTISVKSTKNVGKGVPSECKNDSEAETQSLLGVTPNDINMSDVESKDDTELPLNKTVNEKVLIDLTENIDTETINIDDEVIVINDDEDQSVPVNAEDKKEDQTTLNTACCDTQSLDPSIFTNEDENNKPVETTVEDALESVTLNENTTEGAVDHDITNASLSTTPTDTTKTMTESVLTIVENDLNSPFKDEEQRKKDFLNNTLEISPIKTLSPVREKKSPSPETSSDYVVIKLSSPVQSNGEPFEKIDSPEIFTEDKISPDKRDQSPPREEVNLTNNTSPSSSLSLKKNRPQARSGRAAQMLGLCVPDRLQTIVTSDKSFELDDSKKSPSLNTSARRNLRILYNSTTGETHDNSDEQDDSDNFLKLKRNLPATDCSPSGPILKRKLAEITDEATASPASKRKRVSFHDPPVSTTICVKKYIEPSGVRSPQNSAIKRQERQLRSQLVMKSPKRLENVFKLDSVLTKTVESFTEINTTENTNEDSEMSSLDQTPVAQVIKTADLNDTDPICPELVDCKDPIVNIAGELSSPAMRVLLIKVLEGKIETVGDLAKLTELEINRLCIKAPKVQVAKKVLNEYLIKMNKADKEITAPIEAVMNESEVTESNPSVEVQTNQVILENIEMQTDELILSSYSTQTDSIDMTHCSVQTDESGSKTTAEAVICLLERSDFVENLCEKIDESSKKKIVDNLNFNALTDMLMNKLTSSNAECVLDKVIEQKSKFDTQNENNKDRRLTVVQDYLCKNFESKDLVLFCSDLLKKVYEKR</sequence>
<dbReference type="GO" id="GO:0140445">
    <property type="term" value="C:chromosome, telomeric repeat region"/>
    <property type="evidence" value="ECO:0007669"/>
    <property type="project" value="TreeGrafter"/>
</dbReference>
<feature type="compositionally biased region" description="Basic and acidic residues" evidence="1">
    <location>
        <begin position="1232"/>
        <end position="1250"/>
    </location>
</feature>
<keyword evidence="3" id="KW-1185">Reference proteome</keyword>
<dbReference type="Proteomes" id="UP001153954">
    <property type="component" value="Unassembled WGS sequence"/>
</dbReference>
<feature type="region of interest" description="Disordered" evidence="1">
    <location>
        <begin position="1580"/>
        <end position="1599"/>
    </location>
</feature>
<reference evidence="2" key="1">
    <citation type="submission" date="2022-03" db="EMBL/GenBank/DDBJ databases">
        <authorList>
            <person name="Tunstrom K."/>
        </authorList>
    </citation>
    <scope>NUCLEOTIDE SEQUENCE</scope>
</reference>
<feature type="compositionally biased region" description="Basic and acidic residues" evidence="1">
    <location>
        <begin position="1142"/>
        <end position="1162"/>
    </location>
</feature>
<dbReference type="GO" id="GO:0000723">
    <property type="term" value="P:telomere maintenance"/>
    <property type="evidence" value="ECO:0007669"/>
    <property type="project" value="TreeGrafter"/>
</dbReference>
<feature type="region of interest" description="Disordered" evidence="1">
    <location>
        <begin position="1232"/>
        <end position="1278"/>
    </location>
</feature>
<proteinExistence type="predicted"/>
<feature type="region of interest" description="Disordered" evidence="1">
    <location>
        <begin position="846"/>
        <end position="875"/>
    </location>
</feature>
<dbReference type="GO" id="GO:0005634">
    <property type="term" value="C:nucleus"/>
    <property type="evidence" value="ECO:0007669"/>
    <property type="project" value="TreeGrafter"/>
</dbReference>
<evidence type="ECO:0008006" key="4">
    <source>
        <dbReference type="Google" id="ProtNLM"/>
    </source>
</evidence>
<feature type="compositionally biased region" description="Polar residues" evidence="1">
    <location>
        <begin position="1345"/>
        <end position="1370"/>
    </location>
</feature>
<protein>
    <recommendedName>
        <fullName evidence="4">Telomere-associated protein RIF1</fullName>
    </recommendedName>
</protein>